<organism evidence="6">
    <name type="scientific">Longilinea arvoryzae</name>
    <dbReference type="NCBI Taxonomy" id="360412"/>
    <lineage>
        <taxon>Bacteria</taxon>
        <taxon>Bacillati</taxon>
        <taxon>Chloroflexota</taxon>
        <taxon>Anaerolineae</taxon>
        <taxon>Anaerolineales</taxon>
        <taxon>Anaerolineaceae</taxon>
        <taxon>Longilinea</taxon>
    </lineage>
</organism>
<dbReference type="GO" id="GO:0003735">
    <property type="term" value="F:structural constituent of ribosome"/>
    <property type="evidence" value="ECO:0007669"/>
    <property type="project" value="InterPro"/>
</dbReference>
<dbReference type="EMBL" id="DF967972">
    <property type="protein sequence ID" value="GAP14839.1"/>
    <property type="molecule type" value="Genomic_DNA"/>
</dbReference>
<keyword evidence="3 5" id="KW-0687">Ribonucleoprotein</keyword>
<dbReference type="PANTHER" id="PTHR35534:SF1">
    <property type="entry name" value="LARGE RIBOSOMAL SUBUNIT PROTEIN BL32"/>
    <property type="match status" value="1"/>
</dbReference>
<keyword evidence="7" id="KW-1185">Reference proteome</keyword>
<reference evidence="6" key="1">
    <citation type="submission" date="2015-07" db="EMBL/GenBank/DDBJ databases">
        <title>Draft Genome Sequences of Anaerolinea thermolimosa IMO-1, Bellilinea caldifistulae GOMI-1, Leptolinea tardivitalis YMTK-2, Levilinea saccharolytica KIBI-1,Longilinea arvoryzae KOME-1, Previously Described as Members of the Anaerolineaceae (Chloroflexi).</title>
        <authorList>
            <person name="Sekiguchi Y."/>
            <person name="Ohashi A."/>
            <person name="Matsuura N."/>
            <person name="Tourlousse M.D."/>
        </authorList>
    </citation>
    <scope>NUCLEOTIDE SEQUENCE [LARGE SCALE GENOMIC DNA]</scope>
    <source>
        <strain evidence="6">KOME-1</strain>
    </source>
</reference>
<evidence type="ECO:0000256" key="3">
    <source>
        <dbReference type="ARBA" id="ARBA00023274"/>
    </source>
</evidence>
<sequence length="65" mass="7504">MVPLPKRKLSKGRRDRRRAHDALMAMNLVQCSQCGEMRLPHTVCPNCGHYQGREVISVEKEKKTK</sequence>
<dbReference type="Gene3D" id="1.20.5.640">
    <property type="entry name" value="Single helix bin"/>
    <property type="match status" value="1"/>
</dbReference>
<dbReference type="HAMAP" id="MF_00340">
    <property type="entry name" value="Ribosomal_bL32"/>
    <property type="match status" value="1"/>
</dbReference>
<gene>
    <name evidence="5" type="primary">rpmF</name>
    <name evidence="6" type="ORF">LARV_02615</name>
</gene>
<dbReference type="SUPFAM" id="SSF57829">
    <property type="entry name" value="Zn-binding ribosomal proteins"/>
    <property type="match status" value="1"/>
</dbReference>
<evidence type="ECO:0000313" key="6">
    <source>
        <dbReference type="EMBL" id="GAP14839.1"/>
    </source>
</evidence>
<dbReference type="PANTHER" id="PTHR35534">
    <property type="entry name" value="50S RIBOSOMAL PROTEIN L32"/>
    <property type="match status" value="1"/>
</dbReference>
<name>A0A0S7BB38_9CHLR</name>
<keyword evidence="2 5" id="KW-0689">Ribosomal protein</keyword>
<dbReference type="InterPro" id="IPR002677">
    <property type="entry name" value="Ribosomal_bL32"/>
</dbReference>
<dbReference type="RefSeq" id="WP_075074066.1">
    <property type="nucleotide sequence ID" value="NZ_DF967972.1"/>
</dbReference>
<dbReference type="GO" id="GO:0015934">
    <property type="term" value="C:large ribosomal subunit"/>
    <property type="evidence" value="ECO:0007669"/>
    <property type="project" value="InterPro"/>
</dbReference>
<dbReference type="STRING" id="360412.LARV_02615"/>
<evidence type="ECO:0000313" key="7">
    <source>
        <dbReference type="Proteomes" id="UP000055060"/>
    </source>
</evidence>
<dbReference type="AlphaFoldDB" id="A0A0S7BB38"/>
<proteinExistence type="inferred from homology"/>
<dbReference type="NCBIfam" id="TIGR01031">
    <property type="entry name" value="rpmF_bact"/>
    <property type="match status" value="1"/>
</dbReference>
<accession>A0A0S7BB38</accession>
<dbReference type="OrthoDB" id="9812874at2"/>
<dbReference type="GO" id="GO:0006412">
    <property type="term" value="P:translation"/>
    <property type="evidence" value="ECO:0007669"/>
    <property type="project" value="UniProtKB-UniRule"/>
</dbReference>
<evidence type="ECO:0000256" key="4">
    <source>
        <dbReference type="ARBA" id="ARBA00035178"/>
    </source>
</evidence>
<dbReference type="InterPro" id="IPR044957">
    <property type="entry name" value="Ribosomal_bL32_bact"/>
</dbReference>
<comment type="similarity">
    <text evidence="1 5">Belongs to the bacterial ribosomal protein bL32 family.</text>
</comment>
<dbReference type="InterPro" id="IPR011332">
    <property type="entry name" value="Ribosomal_zn-bd"/>
</dbReference>
<dbReference type="Pfam" id="PF01783">
    <property type="entry name" value="Ribosomal_L32p"/>
    <property type="match status" value="1"/>
</dbReference>
<evidence type="ECO:0000256" key="1">
    <source>
        <dbReference type="ARBA" id="ARBA00008560"/>
    </source>
</evidence>
<protein>
    <recommendedName>
        <fullName evidence="4 5">Large ribosomal subunit protein bL32</fullName>
    </recommendedName>
</protein>
<dbReference type="Proteomes" id="UP000055060">
    <property type="component" value="Unassembled WGS sequence"/>
</dbReference>
<evidence type="ECO:0000256" key="5">
    <source>
        <dbReference type="HAMAP-Rule" id="MF_00340"/>
    </source>
</evidence>
<evidence type="ECO:0000256" key="2">
    <source>
        <dbReference type="ARBA" id="ARBA00022980"/>
    </source>
</evidence>